<comment type="caution">
    <text evidence="1">The sequence shown here is derived from an EMBL/GenBank/DDBJ whole genome shotgun (WGS) entry which is preliminary data.</text>
</comment>
<name>A0A6L6L8Q4_9FIRM</name>
<evidence type="ECO:0000313" key="1">
    <source>
        <dbReference type="EMBL" id="MTR86684.1"/>
    </source>
</evidence>
<proteinExistence type="predicted"/>
<gene>
    <name evidence="1" type="ORF">GMD50_16895</name>
</gene>
<protein>
    <submittedName>
        <fullName evidence="1">Uncharacterized protein</fullName>
    </submittedName>
</protein>
<evidence type="ECO:0000313" key="2">
    <source>
        <dbReference type="Proteomes" id="UP000478483"/>
    </source>
</evidence>
<reference evidence="1 2" key="1">
    <citation type="journal article" date="2019" name="Nat. Med.">
        <title>A library of human gut bacterial isolates paired with longitudinal multiomics data enables mechanistic microbiome research.</title>
        <authorList>
            <person name="Poyet M."/>
            <person name="Groussin M."/>
            <person name="Gibbons S.M."/>
            <person name="Avila-Pacheco J."/>
            <person name="Jiang X."/>
            <person name="Kearney S.M."/>
            <person name="Perrotta A.R."/>
            <person name="Berdy B."/>
            <person name="Zhao S."/>
            <person name="Lieberman T.D."/>
            <person name="Swanson P.K."/>
            <person name="Smith M."/>
            <person name="Roesemann S."/>
            <person name="Alexander J.E."/>
            <person name="Rich S.A."/>
            <person name="Livny J."/>
            <person name="Vlamakis H."/>
            <person name="Clish C."/>
            <person name="Bullock K."/>
            <person name="Deik A."/>
            <person name="Scott J."/>
            <person name="Pierce K.A."/>
            <person name="Xavier R.J."/>
            <person name="Alm E.J."/>
        </authorList>
    </citation>
    <scope>NUCLEOTIDE SEQUENCE [LARGE SCALE GENOMIC DNA]</scope>
    <source>
        <strain evidence="1 2">BIOML-A1</strain>
    </source>
</reference>
<organism evidence="1 2">
    <name type="scientific">Roseburia intestinalis</name>
    <dbReference type="NCBI Taxonomy" id="166486"/>
    <lineage>
        <taxon>Bacteria</taxon>
        <taxon>Bacillati</taxon>
        <taxon>Bacillota</taxon>
        <taxon>Clostridia</taxon>
        <taxon>Lachnospirales</taxon>
        <taxon>Lachnospiraceae</taxon>
        <taxon>Roseburia</taxon>
    </lineage>
</organism>
<accession>A0A6L6L8Q4</accession>
<dbReference type="EMBL" id="WNAJ01000026">
    <property type="protein sequence ID" value="MTR86684.1"/>
    <property type="molecule type" value="Genomic_DNA"/>
</dbReference>
<dbReference type="AlphaFoldDB" id="A0A6L6L8Q4"/>
<sequence>MLNEDQIIKKLYDQVKIFKDHMMRKEYLQAVLCADQASMVVMCLDMGEEVRAELFGVRDKNNPVIGLIDEAQYIKALDWCIFHGFSHTVHTFENVIKKEH</sequence>
<dbReference type="RefSeq" id="WP_155219901.1">
    <property type="nucleotide sequence ID" value="NZ_WNAJ01000026.1"/>
</dbReference>
<dbReference type="Proteomes" id="UP000478483">
    <property type="component" value="Unassembled WGS sequence"/>
</dbReference>